<keyword evidence="14" id="KW-1185">Reference proteome</keyword>
<comment type="similarity">
    <text evidence="9">Belongs to the tRNA nucleotidyltransferase/poly(A) polymerase family.</text>
</comment>
<evidence type="ECO:0000256" key="3">
    <source>
        <dbReference type="ARBA" id="ARBA00022694"/>
    </source>
</evidence>
<dbReference type="PANTHER" id="PTHR46173:SF1">
    <property type="entry name" value="CCA TRNA NUCLEOTIDYLTRANSFERASE 1, MITOCHONDRIAL"/>
    <property type="match status" value="1"/>
</dbReference>
<evidence type="ECO:0008006" key="15">
    <source>
        <dbReference type="Google" id="ProtNLM"/>
    </source>
</evidence>
<feature type="domain" description="tRNA nucleotidyltransferase/poly(A) polymerase RNA and SrmB- binding" evidence="11">
    <location>
        <begin position="169"/>
        <end position="227"/>
    </location>
</feature>
<comment type="caution">
    <text evidence="13">The sequence shown here is derived from an EMBL/GenBank/DDBJ whole genome shotgun (WGS) entry which is preliminary data.</text>
</comment>
<dbReference type="NCBIfam" id="NF009814">
    <property type="entry name" value="PRK13299.1"/>
    <property type="match status" value="1"/>
</dbReference>
<dbReference type="AlphaFoldDB" id="A0A0M2SRJ9"/>
<feature type="domain" description="CCA-adding enzyme C-terminal" evidence="12">
    <location>
        <begin position="263"/>
        <end position="387"/>
    </location>
</feature>
<dbReference type="Proteomes" id="UP000034287">
    <property type="component" value="Unassembled WGS sequence"/>
</dbReference>
<evidence type="ECO:0000259" key="10">
    <source>
        <dbReference type="Pfam" id="PF01743"/>
    </source>
</evidence>
<evidence type="ECO:0000256" key="5">
    <source>
        <dbReference type="ARBA" id="ARBA00022723"/>
    </source>
</evidence>
<dbReference type="OrthoDB" id="9805698at2"/>
<evidence type="ECO:0000256" key="8">
    <source>
        <dbReference type="ARBA" id="ARBA00022884"/>
    </source>
</evidence>
<dbReference type="Gene3D" id="1.10.3090.10">
    <property type="entry name" value="cca-adding enzyme, domain 2"/>
    <property type="match status" value="1"/>
</dbReference>
<dbReference type="GO" id="GO:0000049">
    <property type="term" value="F:tRNA binding"/>
    <property type="evidence" value="ECO:0007669"/>
    <property type="project" value="TreeGrafter"/>
</dbReference>
<evidence type="ECO:0000259" key="12">
    <source>
        <dbReference type="Pfam" id="PF13735"/>
    </source>
</evidence>
<protein>
    <recommendedName>
        <fullName evidence="15">CCA tRNA nucleotidyltransferase</fullName>
    </recommendedName>
</protein>
<evidence type="ECO:0000256" key="9">
    <source>
        <dbReference type="RuleBase" id="RU003953"/>
    </source>
</evidence>
<evidence type="ECO:0000256" key="7">
    <source>
        <dbReference type="ARBA" id="ARBA00022842"/>
    </source>
</evidence>
<dbReference type="GO" id="GO:0016779">
    <property type="term" value="F:nucleotidyltransferase activity"/>
    <property type="evidence" value="ECO:0007669"/>
    <property type="project" value="UniProtKB-KW"/>
</dbReference>
<keyword evidence="8 9" id="KW-0694">RNA-binding</keyword>
<evidence type="ECO:0000256" key="2">
    <source>
        <dbReference type="ARBA" id="ARBA00022679"/>
    </source>
</evidence>
<dbReference type="GO" id="GO:0008033">
    <property type="term" value="P:tRNA processing"/>
    <property type="evidence" value="ECO:0007669"/>
    <property type="project" value="UniProtKB-KW"/>
</dbReference>
<keyword evidence="7" id="KW-0460">Magnesium</keyword>
<dbReference type="InterPro" id="IPR043519">
    <property type="entry name" value="NT_sf"/>
</dbReference>
<dbReference type="GO" id="GO:0046872">
    <property type="term" value="F:metal ion binding"/>
    <property type="evidence" value="ECO:0007669"/>
    <property type="project" value="UniProtKB-KW"/>
</dbReference>
<dbReference type="SUPFAM" id="SSF81301">
    <property type="entry name" value="Nucleotidyltransferase"/>
    <property type="match status" value="1"/>
</dbReference>
<name>A0A0M2SRJ9_9STAP</name>
<accession>A0A0M2SRJ9</accession>
<dbReference type="SUPFAM" id="SSF81891">
    <property type="entry name" value="Poly A polymerase C-terminal region-like"/>
    <property type="match status" value="1"/>
</dbReference>
<keyword evidence="2 9" id="KW-0808">Transferase</keyword>
<proteinExistence type="inferred from homology"/>
<dbReference type="Pfam" id="PF01743">
    <property type="entry name" value="PolyA_pol"/>
    <property type="match status" value="1"/>
</dbReference>
<organism evidence="13 14">
    <name type="scientific">Salinicoccus sediminis</name>
    <dbReference type="NCBI Taxonomy" id="1432562"/>
    <lineage>
        <taxon>Bacteria</taxon>
        <taxon>Bacillati</taxon>
        <taxon>Bacillota</taxon>
        <taxon>Bacilli</taxon>
        <taxon>Bacillales</taxon>
        <taxon>Staphylococcaceae</taxon>
        <taxon>Salinicoccus</taxon>
    </lineage>
</organism>
<sequence length="402" mass="46314">MDDLFITGKKILERLQEAGFDAYFVGGCVRDYKMGREINDVDITTDALPEEVESLFENTVDVGIEHGTVIVVLSGIPFEVTTFRVESEYTDHRRPDSVAFTKELAGDLERRDFTMNAMAMDSEFKLIDPYAGLEAIKNRSITTVGLPDERFDEDALRILRAVRFKAQLGFTIDQETVRAMERHAGHLRHVAVERSLVELKKTFSAGHMDGVKSLMVRTGIKKNLPFIKEVDDNAFMSTNTFSFITGMGLQIYLNESLMEYAPDLKLSNAEKKEVKEIVCVFRDLEYDKQVKTISYNYNYDTLENVRKLVNTNRFSRKLEWNSILGEALEMKPSLPIQHISDIDIDGRELMRHFEARGGRWIREVFAVLEHEILFNLLPNEKTKILEWMDMHVEFEEGNIKLT</sequence>
<dbReference type="RefSeq" id="WP_046511684.1">
    <property type="nucleotide sequence ID" value="NZ_LAYZ01000001.1"/>
</dbReference>
<dbReference type="Gene3D" id="3.30.460.10">
    <property type="entry name" value="Beta Polymerase, domain 2"/>
    <property type="match status" value="1"/>
</dbReference>
<reference evidence="13 14" key="1">
    <citation type="submission" date="2015-04" db="EMBL/GenBank/DDBJ databases">
        <title>Taxonomic description and genome sequence of Salinicoccus sediminis sp. nov., a novel hyper halotolerant bacterium isolated from marine sediment.</title>
        <authorList>
            <person name="Mathan Kumar R."/>
            <person name="Kaur G."/>
            <person name="Kumar N."/>
            <person name="Kumar A."/>
            <person name="Singh N.K."/>
            <person name="Kaur N."/>
            <person name="Mayilraj S."/>
        </authorList>
    </citation>
    <scope>NUCLEOTIDE SEQUENCE [LARGE SCALE GENOMIC DNA]</scope>
    <source>
        <strain evidence="13 14">SV-16</strain>
    </source>
</reference>
<gene>
    <name evidence="13" type="ORF">WN59_01880</name>
</gene>
<evidence type="ECO:0000313" key="13">
    <source>
        <dbReference type="EMBL" id="KKK35602.1"/>
    </source>
</evidence>
<dbReference type="Pfam" id="PF13735">
    <property type="entry name" value="tRNA_NucTran2_2"/>
    <property type="match status" value="1"/>
</dbReference>
<dbReference type="Gene3D" id="1.10.246.80">
    <property type="match status" value="1"/>
</dbReference>
<evidence type="ECO:0000313" key="14">
    <source>
        <dbReference type="Proteomes" id="UP000034287"/>
    </source>
</evidence>
<keyword evidence="4" id="KW-0548">Nucleotidyltransferase</keyword>
<evidence type="ECO:0000256" key="4">
    <source>
        <dbReference type="ARBA" id="ARBA00022695"/>
    </source>
</evidence>
<dbReference type="InterPro" id="IPR032828">
    <property type="entry name" value="PolyA_RNA-bd"/>
</dbReference>
<keyword evidence="3" id="KW-0819">tRNA processing</keyword>
<evidence type="ECO:0000259" key="11">
    <source>
        <dbReference type="Pfam" id="PF12627"/>
    </source>
</evidence>
<dbReference type="EMBL" id="LAYZ01000001">
    <property type="protein sequence ID" value="KKK35602.1"/>
    <property type="molecule type" value="Genomic_DNA"/>
</dbReference>
<evidence type="ECO:0000256" key="6">
    <source>
        <dbReference type="ARBA" id="ARBA00022741"/>
    </source>
</evidence>
<keyword evidence="5" id="KW-0479">Metal-binding</keyword>
<comment type="cofactor">
    <cofactor evidence="1">
        <name>Mg(2+)</name>
        <dbReference type="ChEBI" id="CHEBI:18420"/>
    </cofactor>
</comment>
<dbReference type="GO" id="GO:0000166">
    <property type="term" value="F:nucleotide binding"/>
    <property type="evidence" value="ECO:0007669"/>
    <property type="project" value="UniProtKB-KW"/>
</dbReference>
<dbReference type="InterPro" id="IPR050264">
    <property type="entry name" value="Bact_CCA-adding_enz_type3_sf"/>
</dbReference>
<dbReference type="CDD" id="cd05398">
    <property type="entry name" value="NT_ClassII-CCAase"/>
    <property type="match status" value="1"/>
</dbReference>
<feature type="domain" description="Poly A polymerase head" evidence="10">
    <location>
        <begin position="22"/>
        <end position="141"/>
    </location>
</feature>
<dbReference type="Pfam" id="PF12627">
    <property type="entry name" value="PolyA_pol_RNAbd"/>
    <property type="match status" value="1"/>
</dbReference>
<evidence type="ECO:0000256" key="1">
    <source>
        <dbReference type="ARBA" id="ARBA00001946"/>
    </source>
</evidence>
<dbReference type="PATRIC" id="fig|1432562.3.peg.387"/>
<keyword evidence="6" id="KW-0547">Nucleotide-binding</keyword>
<dbReference type="STRING" id="1432562.WN59_01880"/>
<dbReference type="InterPro" id="IPR032810">
    <property type="entry name" value="CCA-adding_enz_C"/>
</dbReference>
<dbReference type="InterPro" id="IPR002646">
    <property type="entry name" value="PolA_pol_head_dom"/>
</dbReference>
<dbReference type="PANTHER" id="PTHR46173">
    <property type="entry name" value="CCA TRNA NUCLEOTIDYLTRANSFERASE 1, MITOCHONDRIAL"/>
    <property type="match status" value="1"/>
</dbReference>